<reference evidence="1 2" key="1">
    <citation type="journal article" date="2024" name="Nat. Commun.">
        <title>Phylogenomics reveals the evolutionary origins of lichenization in chlorophyte algae.</title>
        <authorList>
            <person name="Puginier C."/>
            <person name="Libourel C."/>
            <person name="Otte J."/>
            <person name="Skaloud P."/>
            <person name="Haon M."/>
            <person name="Grisel S."/>
            <person name="Petersen M."/>
            <person name="Berrin J.G."/>
            <person name="Delaux P.M."/>
            <person name="Dal Grande F."/>
            <person name="Keller J."/>
        </authorList>
    </citation>
    <scope>NUCLEOTIDE SEQUENCE [LARGE SCALE GENOMIC DNA]</scope>
    <source>
        <strain evidence="1 2">SAG 245.80</strain>
    </source>
</reference>
<dbReference type="AlphaFoldDB" id="A0AAW1RV23"/>
<organism evidence="1 2">
    <name type="scientific">Elliptochloris bilobata</name>
    <dbReference type="NCBI Taxonomy" id="381761"/>
    <lineage>
        <taxon>Eukaryota</taxon>
        <taxon>Viridiplantae</taxon>
        <taxon>Chlorophyta</taxon>
        <taxon>core chlorophytes</taxon>
        <taxon>Trebouxiophyceae</taxon>
        <taxon>Trebouxiophyceae incertae sedis</taxon>
        <taxon>Elliptochloris clade</taxon>
        <taxon>Elliptochloris</taxon>
    </lineage>
</organism>
<dbReference type="Proteomes" id="UP001445335">
    <property type="component" value="Unassembled WGS sequence"/>
</dbReference>
<gene>
    <name evidence="1" type="ORF">WJX81_007719</name>
</gene>
<name>A0AAW1RV23_9CHLO</name>
<protein>
    <submittedName>
        <fullName evidence="1">Uncharacterized protein</fullName>
    </submittedName>
</protein>
<dbReference type="EMBL" id="JALJOU010000023">
    <property type="protein sequence ID" value="KAK9837167.1"/>
    <property type="molecule type" value="Genomic_DNA"/>
</dbReference>
<evidence type="ECO:0000313" key="2">
    <source>
        <dbReference type="Proteomes" id="UP001445335"/>
    </source>
</evidence>
<comment type="caution">
    <text evidence="1">The sequence shown here is derived from an EMBL/GenBank/DDBJ whole genome shotgun (WGS) entry which is preliminary data.</text>
</comment>
<proteinExistence type="predicted"/>
<dbReference type="InterPro" id="IPR029063">
    <property type="entry name" value="SAM-dependent_MTases_sf"/>
</dbReference>
<keyword evidence="2" id="KW-1185">Reference proteome</keyword>
<sequence length="344" mass="37900">MSSPGSTSQKRRRVGAPDPLLERLSRDTYGSRWDMSSLLTRAQALARWPRRLHADGGPEAMEDELENGDESVAIAHFGAACVGAAGRVILGDYITEMFEDPKGRRFIGGKWMFSSWDTTLRVVEPNRHYLPLAELDRRRLFKASDADLAAMDQLAPLTAGTRVVRVKQAAAAAARLAQGQPRADSLWNAGLAAQQLGVLELYCGAGGLAFMDCRTDSMEIKTRWGVDLNVNMCDAFRANYSNTAVVQSLRTAEHPEANEVQNMGVVEFLALCVQYKRLTELYPGPTESDAESIDEDDEQVGQQADGWQVLEILRLTICAKAERVQKNGALLWKAKALELLWTGG</sequence>
<evidence type="ECO:0000313" key="1">
    <source>
        <dbReference type="EMBL" id="KAK9837167.1"/>
    </source>
</evidence>
<dbReference type="Gene3D" id="3.40.50.150">
    <property type="entry name" value="Vaccinia Virus protein VP39"/>
    <property type="match status" value="1"/>
</dbReference>
<accession>A0AAW1RV23</accession>